<feature type="domain" description="ABC transporter" evidence="10">
    <location>
        <begin position="2"/>
        <end position="223"/>
    </location>
</feature>
<dbReference type="GO" id="GO:0016887">
    <property type="term" value="F:ATP hydrolysis activity"/>
    <property type="evidence" value="ECO:0007669"/>
    <property type="project" value="InterPro"/>
</dbReference>
<gene>
    <name evidence="11" type="ORF">BN85301310</name>
</gene>
<evidence type="ECO:0000256" key="4">
    <source>
        <dbReference type="ARBA" id="ARBA00022741"/>
    </source>
</evidence>
<keyword evidence="6 9" id="KW-1133">Transmembrane helix</keyword>
<keyword evidence="5" id="KW-0067">ATP-binding</keyword>
<evidence type="ECO:0000256" key="3">
    <source>
        <dbReference type="ARBA" id="ARBA00022692"/>
    </source>
</evidence>
<dbReference type="InterPro" id="IPR003439">
    <property type="entry name" value="ABC_transporter-like_ATP-bd"/>
</dbReference>
<evidence type="ECO:0000256" key="7">
    <source>
        <dbReference type="ARBA" id="ARBA00023136"/>
    </source>
</evidence>
<dbReference type="InterPro" id="IPR015854">
    <property type="entry name" value="ABC_transpr_LolD-like"/>
</dbReference>
<dbReference type="SMART" id="SM00382">
    <property type="entry name" value="AAA"/>
    <property type="match status" value="1"/>
</dbReference>
<dbReference type="InterPro" id="IPR003593">
    <property type="entry name" value="AAA+_ATPase"/>
</dbReference>
<keyword evidence="2" id="KW-1003">Cell membrane</keyword>
<keyword evidence="12" id="KW-1185">Reference proteome</keyword>
<feature type="transmembrane region" description="Helical" evidence="9">
    <location>
        <begin position="243"/>
        <end position="264"/>
    </location>
</feature>
<keyword evidence="3 9" id="KW-0812">Transmembrane</keyword>
<dbReference type="GO" id="GO:0005886">
    <property type="term" value="C:plasma membrane"/>
    <property type="evidence" value="ECO:0007669"/>
    <property type="project" value="TreeGrafter"/>
</dbReference>
<dbReference type="AlphaFoldDB" id="U4KM44"/>
<accession>U4KM44</accession>
<dbReference type="PANTHER" id="PTHR24220:SF86">
    <property type="entry name" value="ABC TRANSPORTER ABCH.1"/>
    <property type="match status" value="1"/>
</dbReference>
<keyword evidence="4" id="KW-0547">Nucleotide-binding</keyword>
<dbReference type="Pfam" id="PF00005">
    <property type="entry name" value="ABC_tran"/>
    <property type="match status" value="1"/>
</dbReference>
<evidence type="ECO:0000256" key="2">
    <source>
        <dbReference type="ARBA" id="ARBA00022475"/>
    </source>
</evidence>
<keyword evidence="7 9" id="KW-0472">Membrane</keyword>
<name>U4KM44_9MOLU</name>
<evidence type="ECO:0000313" key="12">
    <source>
        <dbReference type="Proteomes" id="UP000032737"/>
    </source>
</evidence>
<dbReference type="InterPro" id="IPR003838">
    <property type="entry name" value="ABC3_permease_C"/>
</dbReference>
<evidence type="ECO:0000256" key="1">
    <source>
        <dbReference type="ARBA" id="ARBA00004429"/>
    </source>
</evidence>
<organism evidence="11 12">
    <name type="scientific">Acholeplasma brassicae</name>
    <dbReference type="NCBI Taxonomy" id="61635"/>
    <lineage>
        <taxon>Bacteria</taxon>
        <taxon>Bacillati</taxon>
        <taxon>Mycoplasmatota</taxon>
        <taxon>Mollicutes</taxon>
        <taxon>Acholeplasmatales</taxon>
        <taxon>Acholeplasmataceae</taxon>
        <taxon>Acholeplasma</taxon>
    </lineage>
</organism>
<reference evidence="11 12" key="1">
    <citation type="journal article" date="2013" name="J. Mol. Microbiol. Biotechnol.">
        <title>Analysis of the Complete Genomes of Acholeplasma brassicae , A. palmae and A. laidlawii and Their Comparison to the Obligate Parasites from ' Candidatus Phytoplasma'.</title>
        <authorList>
            <person name="Kube M."/>
            <person name="Siewert C."/>
            <person name="Migdoll A.M."/>
            <person name="Duduk B."/>
            <person name="Holz S."/>
            <person name="Rabus R."/>
            <person name="Seemuller E."/>
            <person name="Mitrovic J."/>
            <person name="Muller I."/>
            <person name="Buttner C."/>
            <person name="Reinhardt R."/>
        </authorList>
    </citation>
    <scope>NUCLEOTIDE SEQUENCE [LARGE SCALE GENOMIC DNA]</scope>
    <source>
        <strain evidence="12">0502</strain>
    </source>
</reference>
<dbReference type="HOGENOM" id="CLU_026850_1_0_14"/>
<feature type="transmembrane region" description="Helical" evidence="9">
    <location>
        <begin position="575"/>
        <end position="599"/>
    </location>
</feature>
<evidence type="ECO:0000259" key="10">
    <source>
        <dbReference type="PROSITE" id="PS50893"/>
    </source>
</evidence>
<feature type="transmembrane region" description="Helical" evidence="9">
    <location>
        <begin position="620"/>
        <end position="646"/>
    </location>
</feature>
<dbReference type="RefSeq" id="WP_030004020.1">
    <property type="nucleotide sequence ID" value="NC_022549.1"/>
</dbReference>
<dbReference type="Pfam" id="PF02687">
    <property type="entry name" value="FtsX"/>
    <property type="match status" value="1"/>
</dbReference>
<dbReference type="OrthoDB" id="384179at2"/>
<evidence type="ECO:0000256" key="9">
    <source>
        <dbReference type="SAM" id="Phobius"/>
    </source>
</evidence>
<dbReference type="KEGG" id="abra:BN85301310"/>
<feature type="transmembrane region" description="Helical" evidence="9">
    <location>
        <begin position="672"/>
        <end position="692"/>
    </location>
</feature>
<dbReference type="EMBL" id="FO681348">
    <property type="protein sequence ID" value="CCV65152.1"/>
    <property type="molecule type" value="Genomic_DNA"/>
</dbReference>
<evidence type="ECO:0000256" key="5">
    <source>
        <dbReference type="ARBA" id="ARBA00022840"/>
    </source>
</evidence>
<evidence type="ECO:0000256" key="8">
    <source>
        <dbReference type="ARBA" id="ARBA00038388"/>
    </source>
</evidence>
<dbReference type="Proteomes" id="UP000032737">
    <property type="component" value="Chromosome"/>
</dbReference>
<dbReference type="PROSITE" id="PS50893">
    <property type="entry name" value="ABC_TRANSPORTER_2"/>
    <property type="match status" value="1"/>
</dbReference>
<dbReference type="PANTHER" id="PTHR24220">
    <property type="entry name" value="IMPORT ATP-BINDING PROTEIN"/>
    <property type="match status" value="1"/>
</dbReference>
<evidence type="ECO:0000313" key="11">
    <source>
        <dbReference type="EMBL" id="CCV65152.1"/>
    </source>
</evidence>
<dbReference type="SUPFAM" id="SSF52540">
    <property type="entry name" value="P-loop containing nucleoside triphosphate hydrolases"/>
    <property type="match status" value="1"/>
</dbReference>
<dbReference type="GO" id="GO:0022857">
    <property type="term" value="F:transmembrane transporter activity"/>
    <property type="evidence" value="ECO:0007669"/>
    <property type="project" value="TreeGrafter"/>
</dbReference>
<dbReference type="STRING" id="61635.BN85301310"/>
<evidence type="ECO:0000256" key="6">
    <source>
        <dbReference type="ARBA" id="ARBA00022989"/>
    </source>
</evidence>
<dbReference type="Gene3D" id="3.40.50.300">
    <property type="entry name" value="P-loop containing nucleotide triphosphate hydrolases"/>
    <property type="match status" value="1"/>
</dbReference>
<sequence length="706" mass="80014">MIILQNILKTYDNKTTTLKIDELTFESTGLVSIIGDNGSGKSTLLNIIGLLDMDFTGDYTINSLNVENYSISKLRGQVFDYIFQDLNLIEDISIKDNINLKSSLYNLPIISDTDKQKLKRRPNQLSGGEKQLQALNRVLYSNSQIVICDEPTANLDVTNKRIVFEKLKDLSKTKLVLLVSHDIELVNEFSDRVITLRQGEVISDVLINETKPIDKIEVKDLKLNHKPIVRLALIYMKNHLMKLISMTSISLLFLLLTLTLVSFINFDLVNAISTVIKEDTYITVERRAYEIFEYIDYETYITSSLDYIPMTNSLIDTDYDVIVGKVRFTDTVSLGESEALINKDYFIEYYQKDVIDNDIYVVNGINRYELRLVGFTNEEGVIASKKSLKSELDLYSRPTITGGLFLISNTQDDYGYLTKNITYISLSQLKTMTGYTYENEITGNEVLLSNDLYQYIGGSNIGTVLTFNSFESIQSKNLHKSLVNLNDYYPNGAIYHGIVTSPAGTLFNRTIVVSDEVFMDLIDEIPYFDRIELRVTKDNKERIAQFIVDNNLDSENPELGFLLNHSNEINKIKNIVVILIVLFVAATLILMVNYANEVILNKRIEIGLLQTYGVSKPGSLLSTVICILVPLLSVIILSLILSFGVFDVINSTMKSINNQYSFKVLVLTNEHILIYGLLVLMIFVMTSTIAMIKISKLSPKNIFNLN</sequence>
<comment type="similarity">
    <text evidence="8">Belongs to the ABC transporter superfamily. Macrolide exporter (TC 3.A.1.122) family.</text>
</comment>
<proteinExistence type="inferred from homology"/>
<protein>
    <submittedName>
        <fullName evidence="11">ABC superfamily ATP binding cassette transporter (Putative ABC subunit)</fullName>
    </submittedName>
</protein>
<dbReference type="GO" id="GO:0005524">
    <property type="term" value="F:ATP binding"/>
    <property type="evidence" value="ECO:0007669"/>
    <property type="project" value="UniProtKB-KW"/>
</dbReference>
<dbReference type="InterPro" id="IPR027417">
    <property type="entry name" value="P-loop_NTPase"/>
</dbReference>
<comment type="subcellular location">
    <subcellularLocation>
        <location evidence="1">Cell inner membrane</location>
        <topology evidence="1">Multi-pass membrane protein</topology>
    </subcellularLocation>
</comment>